<accession>A0AAV4LNZ1</accession>
<comment type="caution">
    <text evidence="2">The sequence shown here is derived from an EMBL/GenBank/DDBJ whole genome shotgun (WGS) entry which is preliminary data.</text>
</comment>
<keyword evidence="1" id="KW-1133">Transmembrane helix</keyword>
<name>A0AAV4LNZ1_BABCB</name>
<reference evidence="2 3" key="1">
    <citation type="submission" date="2021-06" db="EMBL/GenBank/DDBJ databases">
        <title>Genome sequence of Babesia caballi.</title>
        <authorList>
            <person name="Yamagishi J."/>
            <person name="Kidaka T."/>
            <person name="Ochi A."/>
        </authorList>
    </citation>
    <scope>NUCLEOTIDE SEQUENCE [LARGE SCALE GENOMIC DNA]</scope>
    <source>
        <strain evidence="2">USDA-D6B2</strain>
    </source>
</reference>
<sequence>MSHYLPQLTSPSDCPSNLKEAIDWILRVTGKDGQGGGNGTKDLAGAVEKLLKDVKASSPELGKTFEQIKKALRSGSSNGLIDALGDGLNKFKEGIQNIPHYKSAYNEQSNWDSVFTGDTSVSNDGKAPPKVAAKIFLGCVPMIFYGLSYLYWRCSDKGGWKKMMLNDGDGSALKNFMEATGFDTKKHLNPSKSGADIATVLQNVNSFKTAISVPNSSNSFAKFLTSLQKPSEPTNRPISALSLCAQAYFTHKRSTNSHASSSPPSSIRTMLYWLPGLTITPQFGELLEHFDSLFTDGPMPVAISGSQGPDTLSANDLAGHLVTSCISSVPVLRSIQGRSVSDDPLLHYTYRNSEFAYPSSGSALFNALSKYTYALQFQLYFLYRQCSTGITTCGWWLCKFGRSVQAHEKSHICPLECKNSGNAGCRHDGKTPNQQCKHYENCGSDTSHASPLQAFLTDNLQGFTHSLPDSPTHLDNHTRGSMCHIKMGFKAESLRSSGKGVYIFTALNDFCGHSNTPLRQLSERLQCLTKRTPTTLGDVFGFYLQMIGQLFDNRLTMASFAANILVRLDLSDDFQMFAINRYPTLKDTYEKLVQSRSQQGPSPEPSGLSRSLKILYNDLPFWFQLFMVDDSRDMAASLFDLRQHCHKQEIQGGILQTVHKPADSPSPSSYHQCSQHPADLWSLYYPGCAGSGCGKYLSPLCHSTGSTFAPKFAVTYLSWVLYLGDDMQSGFQEMLEEFKDIDCKALGCNQACSHSGGQHGTSCTCNSVVQCGGVLPLLYRNGFQFMDAKDLKNNVKTCGNFHSQLSNVLAENAPLHNLLLAIDEFMYYVRFRFMSMVSSFWLCSLVILLYFIFYGIDVLHFKSHVRFPSSHTVPPIGLLASGKAPTLTKLTYYMP</sequence>
<organism evidence="2 3">
    <name type="scientific">Babesia caballi</name>
    <dbReference type="NCBI Taxonomy" id="5871"/>
    <lineage>
        <taxon>Eukaryota</taxon>
        <taxon>Sar</taxon>
        <taxon>Alveolata</taxon>
        <taxon>Apicomplexa</taxon>
        <taxon>Aconoidasida</taxon>
        <taxon>Piroplasmida</taxon>
        <taxon>Babesiidae</taxon>
        <taxon>Babesia</taxon>
    </lineage>
</organism>
<dbReference type="Proteomes" id="UP001497744">
    <property type="component" value="Unassembled WGS sequence"/>
</dbReference>
<keyword evidence="1" id="KW-0472">Membrane</keyword>
<proteinExistence type="predicted"/>
<evidence type="ECO:0000313" key="3">
    <source>
        <dbReference type="Proteomes" id="UP001497744"/>
    </source>
</evidence>
<evidence type="ECO:0000313" key="2">
    <source>
        <dbReference type="EMBL" id="GIX61551.1"/>
    </source>
</evidence>
<dbReference type="GeneID" id="94193034"/>
<dbReference type="RefSeq" id="XP_067713622.1">
    <property type="nucleotide sequence ID" value="XM_067857521.1"/>
</dbReference>
<keyword evidence="3" id="KW-1185">Reference proteome</keyword>
<protein>
    <submittedName>
        <fullName evidence="2">Variant erythrocyte surface antigen-1 family protein</fullName>
    </submittedName>
</protein>
<dbReference type="EMBL" id="BPLF01000001">
    <property type="protein sequence ID" value="GIX61551.1"/>
    <property type="molecule type" value="Genomic_DNA"/>
</dbReference>
<keyword evidence="1" id="KW-0812">Transmembrane</keyword>
<evidence type="ECO:0000256" key="1">
    <source>
        <dbReference type="SAM" id="Phobius"/>
    </source>
</evidence>
<gene>
    <name evidence="2" type="ORF">BcabD6B2_09860</name>
</gene>
<feature type="transmembrane region" description="Helical" evidence="1">
    <location>
        <begin position="833"/>
        <end position="856"/>
    </location>
</feature>
<dbReference type="AlphaFoldDB" id="A0AAV4LNZ1"/>